<comment type="caution">
    <text evidence="1">The sequence shown here is derived from an EMBL/GenBank/DDBJ whole genome shotgun (WGS) entry which is preliminary data.</text>
</comment>
<dbReference type="CDD" id="cd10548">
    <property type="entry name" value="cupin_CDO"/>
    <property type="match status" value="1"/>
</dbReference>
<dbReference type="OrthoDB" id="7059163at2"/>
<dbReference type="InterPro" id="IPR011051">
    <property type="entry name" value="RmlC_Cupin_sf"/>
</dbReference>
<dbReference type="AlphaFoldDB" id="A0A506TXE7"/>
<dbReference type="Gene3D" id="2.60.120.10">
    <property type="entry name" value="Jelly Rolls"/>
    <property type="match status" value="1"/>
</dbReference>
<evidence type="ECO:0008006" key="3">
    <source>
        <dbReference type="Google" id="ProtNLM"/>
    </source>
</evidence>
<protein>
    <recommendedName>
        <fullName evidence="3">Cysteine dioxygenase</fullName>
    </recommendedName>
</protein>
<evidence type="ECO:0000313" key="1">
    <source>
        <dbReference type="EMBL" id="TPW25986.1"/>
    </source>
</evidence>
<dbReference type="RefSeq" id="WP_141168228.1">
    <property type="nucleotide sequence ID" value="NZ_VHLH01000040.1"/>
</dbReference>
<dbReference type="Proteomes" id="UP000320314">
    <property type="component" value="Unassembled WGS sequence"/>
</dbReference>
<reference evidence="1 2" key="1">
    <citation type="submission" date="2019-06" db="EMBL/GenBank/DDBJ databases">
        <authorList>
            <person name="Li M."/>
        </authorList>
    </citation>
    <scope>NUCLEOTIDE SEQUENCE [LARGE SCALE GENOMIC DNA]</scope>
    <source>
        <strain evidence="1 2">BGMRC6574</strain>
    </source>
</reference>
<name>A0A506TXE7_9HYPH</name>
<proteinExistence type="predicted"/>
<organism evidence="1 2">
    <name type="scientific">Pararhizobium mangrovi</name>
    <dbReference type="NCBI Taxonomy" id="2590452"/>
    <lineage>
        <taxon>Bacteria</taxon>
        <taxon>Pseudomonadati</taxon>
        <taxon>Pseudomonadota</taxon>
        <taxon>Alphaproteobacteria</taxon>
        <taxon>Hyphomicrobiales</taxon>
        <taxon>Rhizobiaceae</taxon>
        <taxon>Rhizobium/Agrobacterium group</taxon>
        <taxon>Pararhizobium</taxon>
    </lineage>
</organism>
<keyword evidence="2" id="KW-1185">Reference proteome</keyword>
<evidence type="ECO:0000313" key="2">
    <source>
        <dbReference type="Proteomes" id="UP000320314"/>
    </source>
</evidence>
<dbReference type="EMBL" id="VHLH01000040">
    <property type="protein sequence ID" value="TPW25986.1"/>
    <property type="molecule type" value="Genomic_DNA"/>
</dbReference>
<dbReference type="InterPro" id="IPR014710">
    <property type="entry name" value="RmlC-like_jellyroll"/>
</dbReference>
<accession>A0A506TXE7</accession>
<gene>
    <name evidence="1" type="ORF">FJU11_16745</name>
</gene>
<dbReference type="SUPFAM" id="SSF51182">
    <property type="entry name" value="RmlC-like cupins"/>
    <property type="match status" value="1"/>
</dbReference>
<sequence>MDLAKQRRDAAIQMVDDVKATVTNRGLDRDVLASILEKVRQLADHRDYWVSDDFPAPDEETRQARYLIHEEPDHSYALYLNVMQPGRRIPPHNHTTWACVAGVEGEEHNFVYRRTDDGKTPGKAELELSNHVTVGPDSGIALMPDDIHSVEIQGNRPIRHLHMYGRALETLSERLTFDPEAKTCKPMPIGVQTKR</sequence>